<evidence type="ECO:0000313" key="2">
    <source>
        <dbReference type="EMBL" id="NHM13370.1"/>
    </source>
</evidence>
<dbReference type="AlphaFoldDB" id="A0A9E6MRB0"/>
<accession>A0A9E6MRB0</accession>
<keyword evidence="4" id="KW-1185">Reference proteome</keyword>
<proteinExistence type="predicted"/>
<feature type="transmembrane region" description="Helical" evidence="1">
    <location>
        <begin position="29"/>
        <end position="52"/>
    </location>
</feature>
<protein>
    <submittedName>
        <fullName evidence="3">Uncharacterized protein</fullName>
    </submittedName>
</protein>
<reference evidence="3" key="2">
    <citation type="submission" date="2021-04" db="EMBL/GenBank/DDBJ databases">
        <title>Novel species in family Eggerthellaceae.</title>
        <authorList>
            <person name="Zhang G."/>
        </authorList>
    </citation>
    <scope>NUCLEOTIDE SEQUENCE</scope>
    <source>
        <strain evidence="3">Zg-886</strain>
    </source>
</reference>
<evidence type="ECO:0000313" key="5">
    <source>
        <dbReference type="Proteomes" id="UP000671910"/>
    </source>
</evidence>
<dbReference type="Proteomes" id="UP000671910">
    <property type="component" value="Chromosome"/>
</dbReference>
<dbReference type="Proteomes" id="UP000636394">
    <property type="component" value="Unassembled WGS sequence"/>
</dbReference>
<dbReference type="EMBL" id="WPCR01000001">
    <property type="protein sequence ID" value="NHM13370.1"/>
    <property type="molecule type" value="Genomic_DNA"/>
</dbReference>
<dbReference type="RefSeq" id="WP_261428652.1">
    <property type="nucleotide sequence ID" value="NZ_CP072829.1"/>
</dbReference>
<keyword evidence="1" id="KW-0472">Membrane</keyword>
<keyword evidence="1" id="KW-1133">Transmembrane helix</keyword>
<evidence type="ECO:0000256" key="1">
    <source>
        <dbReference type="SAM" id="Phobius"/>
    </source>
</evidence>
<dbReference type="KEGG" id="ebz:J7S26_01050"/>
<evidence type="ECO:0000313" key="4">
    <source>
        <dbReference type="Proteomes" id="UP000636394"/>
    </source>
</evidence>
<dbReference type="EMBL" id="CP072829">
    <property type="protein sequence ID" value="QTU84552.1"/>
    <property type="molecule type" value="Genomic_DNA"/>
</dbReference>
<organism evidence="3 5">
    <name type="scientific">Xiamenia xianingshaonis</name>
    <dbReference type="NCBI Taxonomy" id="2682776"/>
    <lineage>
        <taxon>Bacteria</taxon>
        <taxon>Bacillati</taxon>
        <taxon>Actinomycetota</taxon>
        <taxon>Coriobacteriia</taxon>
        <taxon>Eggerthellales</taxon>
        <taxon>Eggerthellaceae</taxon>
        <taxon>Xiamenia</taxon>
    </lineage>
</organism>
<sequence length="58" mass="6236">MTMFPCNALNPYNLFDMVSYSLGPVVVEYPVVIAILYATLFVGGSALAAHGFSKHQVA</sequence>
<keyword evidence="1" id="KW-0812">Transmembrane</keyword>
<name>A0A9E6MRB0_9ACTN</name>
<reference evidence="2 4" key="1">
    <citation type="submission" date="2019-11" db="EMBL/GenBank/DDBJ databases">
        <title>Eggerthellaceae novel genus isolated from the rectal contents of marmort.</title>
        <authorList>
            <person name="Zhang G."/>
        </authorList>
    </citation>
    <scope>NUCLEOTIDE SEQUENCE [LARGE SCALE GENOMIC DNA]</scope>
    <source>
        <strain evidence="4">zg-886</strain>
        <strain evidence="2">Zg-886</strain>
    </source>
</reference>
<evidence type="ECO:0000313" key="3">
    <source>
        <dbReference type="EMBL" id="QTU84552.1"/>
    </source>
</evidence>
<gene>
    <name evidence="2" type="ORF">GMI68_01050</name>
    <name evidence="3" type="ORF">J7S26_01050</name>
</gene>